<organism evidence="2 3">
    <name type="scientific">Thiomonas arsenitoxydans (strain DSM 22701 / CIP 110005 / 3As)</name>
    <dbReference type="NCBI Taxonomy" id="426114"/>
    <lineage>
        <taxon>Bacteria</taxon>
        <taxon>Pseudomonadati</taxon>
        <taxon>Pseudomonadota</taxon>
        <taxon>Betaproteobacteria</taxon>
        <taxon>Burkholderiales</taxon>
        <taxon>Thiomonas</taxon>
    </lineage>
</organism>
<evidence type="ECO:0000313" key="2">
    <source>
        <dbReference type="EMBL" id="MBN8745335.1"/>
    </source>
</evidence>
<gene>
    <name evidence="2" type="ORF">J0I24_13675</name>
</gene>
<comment type="caution">
    <text evidence="2">The sequence shown here is derived from an EMBL/GenBank/DDBJ whole genome shotgun (WGS) entry which is preliminary data.</text>
</comment>
<protein>
    <submittedName>
        <fullName evidence="2">CZB domain-containing protein</fullName>
    </submittedName>
</protein>
<dbReference type="Proteomes" id="UP000664800">
    <property type="component" value="Unassembled WGS sequence"/>
</dbReference>
<sequence length="137" mass="15598">MPNYRQPSPYGTELFSATNAHKAWKKRLHDCVSGACSTLDPDTIALDNRCDLGKWLYRIRESRPALSTDTQRLFTRLFEEHAAFHRVAADVARQALANQRQEALQQLQGGGEYARISNQVIGTLGELYLKRREFGMD</sequence>
<dbReference type="InterPro" id="IPR025991">
    <property type="entry name" value="Chemoreceptor_zinc-bind_dom"/>
</dbReference>
<accession>A0A8I1MX19</accession>
<dbReference type="EMBL" id="JAFKMR010000028">
    <property type="protein sequence ID" value="MBN8745335.1"/>
    <property type="molecule type" value="Genomic_DNA"/>
</dbReference>
<proteinExistence type="predicted"/>
<evidence type="ECO:0000259" key="1">
    <source>
        <dbReference type="Pfam" id="PF13682"/>
    </source>
</evidence>
<feature type="domain" description="Chemoreceptor zinc-binding" evidence="1">
    <location>
        <begin position="21"/>
        <end position="91"/>
    </location>
</feature>
<dbReference type="Pfam" id="PF13682">
    <property type="entry name" value="CZB"/>
    <property type="match status" value="1"/>
</dbReference>
<reference evidence="2" key="1">
    <citation type="submission" date="2021-02" db="EMBL/GenBank/DDBJ databases">
        <title>Thiocyanate and organic carbon inputs drive convergent selection for specific autotrophic Afipia and Thiobacillus strains within complex microbiomes.</title>
        <authorList>
            <person name="Huddy R.J."/>
            <person name="Sachdeva R."/>
            <person name="Kadzinga F."/>
            <person name="Kantor R.S."/>
            <person name="Harrison S.T.L."/>
            <person name="Banfield J.F."/>
        </authorList>
    </citation>
    <scope>NUCLEOTIDE SEQUENCE</scope>
    <source>
        <strain evidence="2">SCN18_13_7_16_R3_B_64_19</strain>
    </source>
</reference>
<dbReference type="AlphaFoldDB" id="A0A8I1MX19"/>
<evidence type="ECO:0000313" key="3">
    <source>
        <dbReference type="Proteomes" id="UP000664800"/>
    </source>
</evidence>
<name>A0A8I1MX19_THIA3</name>
<dbReference type="Gene3D" id="1.20.120.30">
    <property type="entry name" value="Aspartate receptor, ligand-binding domain"/>
    <property type="match status" value="1"/>
</dbReference>